<dbReference type="PANTHER" id="PTHR46481">
    <property type="entry name" value="ZINC FINGER BED DOMAIN-CONTAINING PROTEIN 4"/>
    <property type="match status" value="1"/>
</dbReference>
<dbReference type="PANTHER" id="PTHR46481:SF10">
    <property type="entry name" value="ZINC FINGER BED DOMAIN-CONTAINING PROTEIN 39"/>
    <property type="match status" value="1"/>
</dbReference>
<dbReference type="GO" id="GO:0005634">
    <property type="term" value="C:nucleus"/>
    <property type="evidence" value="ECO:0007669"/>
    <property type="project" value="UniProtKB-SubCell"/>
</dbReference>
<dbReference type="Proteomes" id="UP000000763">
    <property type="component" value="Chromosome 4"/>
</dbReference>
<keyword evidence="6" id="KW-0539">Nucleus</keyword>
<accession>Q7XTI5</accession>
<dbReference type="InterPro" id="IPR036236">
    <property type="entry name" value="Znf_C2H2_sf"/>
</dbReference>
<evidence type="ECO:0000256" key="4">
    <source>
        <dbReference type="ARBA" id="ARBA00022833"/>
    </source>
</evidence>
<dbReference type="InterPro" id="IPR012337">
    <property type="entry name" value="RNaseH-like_sf"/>
</dbReference>
<dbReference type="GO" id="GO:0046983">
    <property type="term" value="F:protein dimerization activity"/>
    <property type="evidence" value="ECO:0007669"/>
    <property type="project" value="InterPro"/>
</dbReference>
<evidence type="ECO:0000256" key="2">
    <source>
        <dbReference type="ARBA" id="ARBA00022723"/>
    </source>
</evidence>
<dbReference type="AlphaFoldDB" id="Q7XTI5"/>
<proteinExistence type="predicted"/>
<keyword evidence="2" id="KW-0479">Metal-binding</keyword>
<dbReference type="SUPFAM" id="SSF53098">
    <property type="entry name" value="Ribonuclease H-like"/>
    <property type="match status" value="1"/>
</dbReference>
<evidence type="ECO:0000256" key="5">
    <source>
        <dbReference type="ARBA" id="ARBA00023125"/>
    </source>
</evidence>
<feature type="compositionally biased region" description="Polar residues" evidence="7">
    <location>
        <begin position="32"/>
        <end position="41"/>
    </location>
</feature>
<keyword evidence="5" id="KW-0238">DNA-binding</keyword>
<feature type="domain" description="hAT-like transposase RNase-H fold" evidence="9">
    <location>
        <begin position="466"/>
        <end position="538"/>
    </location>
</feature>
<dbReference type="SMART" id="SM00614">
    <property type="entry name" value="ZnF_BED"/>
    <property type="match status" value="1"/>
</dbReference>
<dbReference type="SUPFAM" id="SSF57667">
    <property type="entry name" value="beta-beta-alpha zinc fingers"/>
    <property type="match status" value="1"/>
</dbReference>
<gene>
    <name evidence="10" type="primary">OSJNBa0020P07.19</name>
</gene>
<evidence type="ECO:0000256" key="6">
    <source>
        <dbReference type="ARBA" id="ARBA00023242"/>
    </source>
</evidence>
<evidence type="ECO:0000259" key="9">
    <source>
        <dbReference type="Pfam" id="PF14372"/>
    </source>
</evidence>
<keyword evidence="4" id="KW-0862">Zinc</keyword>
<dbReference type="GO" id="GO:0008270">
    <property type="term" value="F:zinc ion binding"/>
    <property type="evidence" value="ECO:0007669"/>
    <property type="project" value="UniProtKB-KW"/>
</dbReference>
<evidence type="ECO:0000259" key="8">
    <source>
        <dbReference type="Pfam" id="PF05699"/>
    </source>
</evidence>
<dbReference type="Pfam" id="PF05699">
    <property type="entry name" value="Dimer_Tnp_hAT"/>
    <property type="match status" value="1"/>
</dbReference>
<evidence type="ECO:0000313" key="10">
    <source>
        <dbReference type="EMBL" id="CAE01302.2"/>
    </source>
</evidence>
<name>Q7XTI5_ORYSJ</name>
<evidence type="ECO:0000256" key="1">
    <source>
        <dbReference type="ARBA" id="ARBA00004123"/>
    </source>
</evidence>
<dbReference type="Pfam" id="PF14372">
    <property type="entry name" value="hAT-like_RNase-H"/>
    <property type="match status" value="1"/>
</dbReference>
<dbReference type="InterPro" id="IPR008906">
    <property type="entry name" value="HATC_C_dom"/>
</dbReference>
<comment type="subcellular location">
    <subcellularLocation>
        <location evidence="1">Nucleus</location>
    </subcellularLocation>
</comment>
<dbReference type="EMBL" id="AL606450">
    <property type="protein sequence ID" value="CAE01302.2"/>
    <property type="molecule type" value="Genomic_DNA"/>
</dbReference>
<organism evidence="10 11">
    <name type="scientific">Oryza sativa subsp. japonica</name>
    <name type="common">Rice</name>
    <dbReference type="NCBI Taxonomy" id="39947"/>
    <lineage>
        <taxon>Eukaryota</taxon>
        <taxon>Viridiplantae</taxon>
        <taxon>Streptophyta</taxon>
        <taxon>Embryophyta</taxon>
        <taxon>Tracheophyta</taxon>
        <taxon>Spermatophyta</taxon>
        <taxon>Magnoliopsida</taxon>
        <taxon>Liliopsida</taxon>
        <taxon>Poales</taxon>
        <taxon>Poaceae</taxon>
        <taxon>BOP clade</taxon>
        <taxon>Oryzoideae</taxon>
        <taxon>Oryzeae</taxon>
        <taxon>Oryzinae</taxon>
        <taxon>Oryza</taxon>
        <taxon>Oryza sativa</taxon>
    </lineage>
</organism>
<evidence type="ECO:0000313" key="11">
    <source>
        <dbReference type="Proteomes" id="UP000000763"/>
    </source>
</evidence>
<feature type="compositionally biased region" description="Low complexity" evidence="7">
    <location>
        <begin position="1"/>
        <end position="19"/>
    </location>
</feature>
<dbReference type="GO" id="GO:0003677">
    <property type="term" value="F:DNA binding"/>
    <property type="evidence" value="ECO:0007669"/>
    <property type="project" value="UniProtKB-KW"/>
</dbReference>
<keyword evidence="3" id="KW-0863">Zinc-finger</keyword>
<feature type="domain" description="HAT C-terminal dimerisation" evidence="8">
    <location>
        <begin position="605"/>
        <end position="689"/>
    </location>
</feature>
<feature type="region of interest" description="Disordered" evidence="7">
    <location>
        <begin position="1"/>
        <end position="49"/>
    </location>
</feature>
<reference evidence="11" key="1">
    <citation type="journal article" date="2005" name="Nature">
        <title>The map-based sequence of the rice genome.</title>
        <authorList>
            <consortium name="International rice genome sequencing project (IRGSP)"/>
            <person name="Matsumoto T."/>
            <person name="Wu J."/>
            <person name="Kanamori H."/>
            <person name="Katayose Y."/>
            <person name="Fujisawa M."/>
            <person name="Namiki N."/>
            <person name="Mizuno H."/>
            <person name="Yamamoto K."/>
            <person name="Antonio B.A."/>
            <person name="Baba T."/>
            <person name="Sakata K."/>
            <person name="Nagamura Y."/>
            <person name="Aoki H."/>
            <person name="Arikawa K."/>
            <person name="Arita K."/>
            <person name="Bito T."/>
            <person name="Chiden Y."/>
            <person name="Fujitsuka N."/>
            <person name="Fukunaka R."/>
            <person name="Hamada M."/>
            <person name="Harada C."/>
            <person name="Hayashi A."/>
            <person name="Hijishita S."/>
            <person name="Honda M."/>
            <person name="Hosokawa S."/>
            <person name="Ichikawa Y."/>
            <person name="Idonuma A."/>
            <person name="Iijima M."/>
            <person name="Ikeda M."/>
            <person name="Ikeno M."/>
            <person name="Ito K."/>
            <person name="Ito S."/>
            <person name="Ito T."/>
            <person name="Ito Y."/>
            <person name="Ito Y."/>
            <person name="Iwabuchi A."/>
            <person name="Kamiya K."/>
            <person name="Karasawa W."/>
            <person name="Kurita K."/>
            <person name="Katagiri S."/>
            <person name="Kikuta A."/>
            <person name="Kobayashi H."/>
            <person name="Kobayashi N."/>
            <person name="Machita K."/>
            <person name="Maehara T."/>
            <person name="Masukawa M."/>
            <person name="Mizubayashi T."/>
            <person name="Mukai Y."/>
            <person name="Nagasaki H."/>
            <person name="Nagata Y."/>
            <person name="Naito S."/>
            <person name="Nakashima M."/>
            <person name="Nakama Y."/>
            <person name="Nakamichi Y."/>
            <person name="Nakamura M."/>
            <person name="Meguro A."/>
            <person name="Negishi M."/>
            <person name="Ohta I."/>
            <person name="Ohta T."/>
            <person name="Okamoto M."/>
            <person name="Ono N."/>
            <person name="Saji S."/>
            <person name="Sakaguchi M."/>
            <person name="Sakai K."/>
            <person name="Shibata M."/>
            <person name="Shimokawa T."/>
            <person name="Song J."/>
            <person name="Takazaki Y."/>
            <person name="Terasawa K."/>
            <person name="Tsugane M."/>
            <person name="Tsuji K."/>
            <person name="Ueda S."/>
            <person name="Waki K."/>
            <person name="Yamagata H."/>
            <person name="Yamamoto M."/>
            <person name="Yamamoto S."/>
            <person name="Yamane H."/>
            <person name="Yoshiki S."/>
            <person name="Yoshihara R."/>
            <person name="Yukawa K."/>
            <person name="Zhong H."/>
            <person name="Yano M."/>
            <person name="Yuan Q."/>
            <person name="Ouyang S."/>
            <person name="Liu J."/>
            <person name="Jones K.M."/>
            <person name="Gansberger K."/>
            <person name="Moffat K."/>
            <person name="Hill J."/>
            <person name="Bera J."/>
            <person name="Fadrosh D."/>
            <person name="Jin S."/>
            <person name="Johri S."/>
            <person name="Kim M."/>
            <person name="Overton L."/>
            <person name="Reardon M."/>
            <person name="Tsitrin T."/>
            <person name="Vuong H."/>
            <person name="Weaver B."/>
            <person name="Ciecko A."/>
            <person name="Tallon L."/>
            <person name="Jackson J."/>
            <person name="Pai G."/>
            <person name="Aken S.V."/>
            <person name="Utterback T."/>
            <person name="Reidmuller S."/>
            <person name="Feldblyum T."/>
            <person name="Hsiao J."/>
            <person name="Zismann V."/>
            <person name="Iobst S."/>
            <person name="de Vazeille A.R."/>
            <person name="Buell C.R."/>
            <person name="Ying K."/>
            <person name="Li Y."/>
            <person name="Lu T."/>
            <person name="Huang Y."/>
            <person name="Zhao Q."/>
            <person name="Feng Q."/>
            <person name="Zhang L."/>
            <person name="Zhu J."/>
            <person name="Weng Q."/>
            <person name="Mu J."/>
            <person name="Lu Y."/>
            <person name="Fan D."/>
            <person name="Liu Y."/>
            <person name="Guan J."/>
            <person name="Zhang Y."/>
            <person name="Yu S."/>
            <person name="Liu X."/>
            <person name="Zhang Y."/>
            <person name="Hong G."/>
            <person name="Han B."/>
            <person name="Choisne N."/>
            <person name="Demange N."/>
            <person name="Orjeda G."/>
            <person name="Samain S."/>
            <person name="Cattolico L."/>
            <person name="Pelletier E."/>
            <person name="Couloux A."/>
            <person name="Segurens B."/>
            <person name="Wincker P."/>
            <person name="D'Hont A."/>
            <person name="Scarpelli C."/>
            <person name="Weissenbach J."/>
            <person name="Salanoubat M."/>
            <person name="Quetier F."/>
            <person name="Yu Y."/>
            <person name="Kim H.R."/>
            <person name="Rambo T."/>
            <person name="Currie J."/>
            <person name="Collura K."/>
            <person name="Luo M."/>
            <person name="Yang T."/>
            <person name="Ammiraju J.S.S."/>
            <person name="Engler F."/>
            <person name="Soderlund C."/>
            <person name="Wing R.A."/>
            <person name="Palmer L.E."/>
            <person name="de la Bastide M."/>
            <person name="Spiegel L."/>
            <person name="Nascimento L."/>
            <person name="Zutavern T."/>
            <person name="O'Shaughnessy A."/>
            <person name="Dike S."/>
            <person name="Dedhia N."/>
            <person name="Preston R."/>
            <person name="Balija V."/>
            <person name="McCombie W.R."/>
            <person name="Chow T."/>
            <person name="Chen H."/>
            <person name="Chung M."/>
            <person name="Chen C."/>
            <person name="Shaw J."/>
            <person name="Wu H."/>
            <person name="Hsiao K."/>
            <person name="Chao Y."/>
            <person name="Chu M."/>
            <person name="Cheng C."/>
            <person name="Hour A."/>
            <person name="Lee P."/>
            <person name="Lin S."/>
            <person name="Lin Y."/>
            <person name="Liou J."/>
            <person name="Liu S."/>
            <person name="Hsing Y."/>
            <person name="Raghuvanshi S."/>
            <person name="Mohanty A."/>
            <person name="Bharti A.K."/>
            <person name="Gaur A."/>
            <person name="Gupta V."/>
            <person name="Kumar D."/>
            <person name="Ravi V."/>
            <person name="Vij S."/>
            <person name="Kapur A."/>
            <person name="Khurana P."/>
            <person name="Khurana P."/>
            <person name="Khurana J.P."/>
            <person name="Tyagi A.K."/>
            <person name="Gaikwad K."/>
            <person name="Singh A."/>
            <person name="Dalal V."/>
            <person name="Srivastava S."/>
            <person name="Dixit A."/>
            <person name="Pal A.K."/>
            <person name="Ghazi I.A."/>
            <person name="Yadav M."/>
            <person name="Pandit A."/>
            <person name="Bhargava A."/>
            <person name="Sureshbabu K."/>
            <person name="Batra K."/>
            <person name="Sharma T.R."/>
            <person name="Mohapatra T."/>
            <person name="Singh N.K."/>
            <person name="Messing J."/>
            <person name="Nelson A.B."/>
            <person name="Fuks G."/>
            <person name="Kavchok S."/>
            <person name="Keizer G."/>
            <person name="Linton E."/>
            <person name="Llaca V."/>
            <person name="Song R."/>
            <person name="Tanyolac B."/>
            <person name="Young S."/>
            <person name="Ho-Il K."/>
            <person name="Hahn J.H."/>
            <person name="Sangsakoo G."/>
            <person name="Vanavichit A."/>
            <person name="de Mattos Luiz.A.T."/>
            <person name="Zimmer P.D."/>
            <person name="Malone G."/>
            <person name="Dellagostin O."/>
            <person name="de Oliveira A.C."/>
            <person name="Bevan M."/>
            <person name="Bancroft I."/>
            <person name="Minx P."/>
            <person name="Cordum H."/>
            <person name="Wilson R."/>
            <person name="Cheng Z."/>
            <person name="Jin W."/>
            <person name="Jiang J."/>
            <person name="Leong S.A."/>
            <person name="Iwama H."/>
            <person name="Gojobori T."/>
            <person name="Itoh T."/>
            <person name="Niimura Y."/>
            <person name="Fujii Y."/>
            <person name="Habara T."/>
            <person name="Sakai H."/>
            <person name="Sato Y."/>
            <person name="Wilson G."/>
            <person name="Kumar K."/>
            <person name="McCouch S."/>
            <person name="Juretic N."/>
            <person name="Hoen D."/>
            <person name="Wright S."/>
            <person name="Bruskiewich R."/>
            <person name="Bureau T."/>
            <person name="Miyao A."/>
            <person name="Hirochika H."/>
            <person name="Nishikawa T."/>
            <person name="Kadowaki K."/>
            <person name="Sugiura M."/>
            <person name="Burr B."/>
            <person name="Sasaki T."/>
        </authorList>
    </citation>
    <scope>NUCLEOTIDE SEQUENCE [LARGE SCALE GENOMIC DNA]</scope>
    <source>
        <strain evidence="11">cv. Nipponbare</strain>
    </source>
</reference>
<reference evidence="11" key="2">
    <citation type="journal article" date="2008" name="Nucleic Acids Res.">
        <title>The rice annotation project database (RAP-DB): 2008 update.</title>
        <authorList>
            <consortium name="The rice annotation project (RAP)"/>
        </authorList>
    </citation>
    <scope>GENOME REANNOTATION</scope>
    <source>
        <strain evidence="11">cv. Nipponbare</strain>
    </source>
</reference>
<evidence type="ECO:0000256" key="3">
    <source>
        <dbReference type="ARBA" id="ARBA00022771"/>
    </source>
</evidence>
<dbReference type="InterPro" id="IPR025525">
    <property type="entry name" value="hAT-like_transposase_RNase-H"/>
</dbReference>
<dbReference type="InterPro" id="IPR052035">
    <property type="entry name" value="ZnF_BED_domain_contain"/>
</dbReference>
<protein>
    <submittedName>
        <fullName evidence="10">OSJNBa0020P07.19 protein</fullName>
    </submittedName>
</protein>
<sequence length="741" mass="84939">MESGSASSASADASITASSPVLQLPAPPSHATAATQDTSPTAGALAHNDAIDLTTNDDSEVLPPPGKKQKKCSSEVWQHYTKYKVSKKGSDDTVIVEEYAKCNKCSYKRRCESNCGTSVFWNHLNNKHNIKSGQQQLQMKKSEDGTEGAVETYRYDETVSLKKFYMAIIMHEYPFNIVEHDYFVDFIKSLRPTFPIKSRITVRKDILNIYEEEKKKLWQHLLTLSCRFSTTMDMWTSNQNKSYMCITVHWIDDTWKMQKRIIKFMHVEGHHSGSNMCKEFYDSIVDWNLDRRLVGLTLDNASSNDVCVKGVILKLRKISPLICDGIFFHVRCFNHILNLVAQDGLKQITGAVLKIKNTISILKHSPLQFEAFQKCALEVSLDNTKGLSMDTPTRWNSTFLMLKNAIYYRNAFDRLFLRHGRKYAKCAPTKVDWSMAIALCKCLKPFHEATELFSGTTYPTAKSFFRTDRTIKTMANAMQTKYDKYWEKSNMALAVACFLDPRYKTSSIEYYGMKIYGLEAAEKFDEFNGVIKQLFDVYATSACATSKKKGAEMHVHQLQIQSDPVHNTDEFDDIFNENDSSHDHEQHFQRFLLERSQPICSDKTELQIYMEQPLLLWTSKDTFDILSWWKLKQAEFPILCKLARDFLCIQVSTVASESAFSAGGHVVDPFRTRLDPEAMQALVCTKDWIKAANNGYKTQAIINELDIESVERHLANLLIVEKEENNDDMEQDDVLMDEMDE</sequence>
<evidence type="ECO:0000256" key="7">
    <source>
        <dbReference type="SAM" id="MobiDB-lite"/>
    </source>
</evidence>